<dbReference type="InterPro" id="IPR001279">
    <property type="entry name" value="Metallo-B-lactamas"/>
</dbReference>
<name>A0A3N1ZR36_9ACTN</name>
<dbReference type="EMBL" id="RKHG01000001">
    <property type="protein sequence ID" value="ROR53148.1"/>
    <property type="molecule type" value="Genomic_DNA"/>
</dbReference>
<organism evidence="2 3">
    <name type="scientific">Luteococcus japonicus</name>
    <dbReference type="NCBI Taxonomy" id="33984"/>
    <lineage>
        <taxon>Bacteria</taxon>
        <taxon>Bacillati</taxon>
        <taxon>Actinomycetota</taxon>
        <taxon>Actinomycetes</taxon>
        <taxon>Propionibacteriales</taxon>
        <taxon>Propionibacteriaceae</taxon>
        <taxon>Luteococcus</taxon>
    </lineage>
</organism>
<dbReference type="SUPFAM" id="SSF56281">
    <property type="entry name" value="Metallo-hydrolase/oxidoreductase"/>
    <property type="match status" value="1"/>
</dbReference>
<gene>
    <name evidence="2" type="ORF">EDD41_0274</name>
</gene>
<evidence type="ECO:0000259" key="1">
    <source>
        <dbReference type="SMART" id="SM00849"/>
    </source>
</evidence>
<dbReference type="Pfam" id="PF00753">
    <property type="entry name" value="Lactamase_B"/>
    <property type="match status" value="1"/>
</dbReference>
<dbReference type="GO" id="GO:0016787">
    <property type="term" value="F:hydrolase activity"/>
    <property type="evidence" value="ECO:0007669"/>
    <property type="project" value="UniProtKB-KW"/>
</dbReference>
<dbReference type="Gene3D" id="3.60.15.10">
    <property type="entry name" value="Ribonuclease Z/Hydroxyacylglutathione hydrolase-like"/>
    <property type="match status" value="1"/>
</dbReference>
<dbReference type="Proteomes" id="UP000275749">
    <property type="component" value="Unassembled WGS sequence"/>
</dbReference>
<dbReference type="PANTHER" id="PTHR42951:SF4">
    <property type="entry name" value="ACYL-COENZYME A THIOESTERASE MBLAC2"/>
    <property type="match status" value="1"/>
</dbReference>
<protein>
    <submittedName>
        <fullName evidence="2">Glyoxylase-like metal-dependent hydrolase (Beta-lactamase superfamily II)</fullName>
    </submittedName>
</protein>
<comment type="caution">
    <text evidence="2">The sequence shown here is derived from an EMBL/GenBank/DDBJ whole genome shotgun (WGS) entry which is preliminary data.</text>
</comment>
<dbReference type="InterPro" id="IPR036866">
    <property type="entry name" value="RibonucZ/Hydroxyglut_hydro"/>
</dbReference>
<dbReference type="CDD" id="cd16282">
    <property type="entry name" value="metallo-hydrolase-like_MBL-fold"/>
    <property type="match status" value="1"/>
</dbReference>
<evidence type="ECO:0000313" key="2">
    <source>
        <dbReference type="EMBL" id="ROR53148.1"/>
    </source>
</evidence>
<feature type="domain" description="Metallo-beta-lactamase" evidence="1">
    <location>
        <begin position="25"/>
        <end position="214"/>
    </location>
</feature>
<dbReference type="SMART" id="SM00849">
    <property type="entry name" value="Lactamase_B"/>
    <property type="match status" value="1"/>
</dbReference>
<reference evidence="2 3" key="1">
    <citation type="submission" date="2018-11" db="EMBL/GenBank/DDBJ databases">
        <title>Sequencing the genomes of 1000 actinobacteria strains.</title>
        <authorList>
            <person name="Klenk H.-P."/>
        </authorList>
    </citation>
    <scope>NUCLEOTIDE SEQUENCE [LARGE SCALE GENOMIC DNA]</scope>
    <source>
        <strain evidence="2 3">DSM 10546</strain>
    </source>
</reference>
<dbReference type="AlphaFoldDB" id="A0A3N1ZR36"/>
<evidence type="ECO:0000313" key="3">
    <source>
        <dbReference type="Proteomes" id="UP000275749"/>
    </source>
</evidence>
<dbReference type="RefSeq" id="WP_170165190.1">
    <property type="nucleotide sequence ID" value="NZ_RKHG01000001.1"/>
</dbReference>
<accession>A0A3N1ZR36</accession>
<proteinExistence type="predicted"/>
<keyword evidence="2" id="KW-0378">Hydrolase</keyword>
<dbReference type="InterPro" id="IPR050855">
    <property type="entry name" value="NDM-1-like"/>
</dbReference>
<dbReference type="PANTHER" id="PTHR42951">
    <property type="entry name" value="METALLO-BETA-LACTAMASE DOMAIN-CONTAINING"/>
    <property type="match status" value="1"/>
</dbReference>
<sequence>MREFSIGGWQLVRDGIHVVHLQPASVNAGLIIGETGVMLVDTGSSPSQGRELAASAAELAGRPVTHVVVTHAHFDHFYGLAGVMEAAPSAVSIGHENLAAHLDGTNDPDVDPEVIRTDLGFDPSELVAPNDPMAFIRAVDLGGRVVELVHLGHGHSDSDIFVQVPDARVTFVGDMVETASDPMVGPDSHVDTWPKAIDGVMSNAKSDTLFVPGHGPVADLEQVNNQRAAISMLWSTAEDCIKKGMSIDDVVTDLNGPREVEWPFAPQAVANALPWLYKALEAQGVTKSRMLPLLGN</sequence>